<protein>
    <recommendedName>
        <fullName evidence="1">non-specific serine/threonine protein kinase</fullName>
        <ecNumber evidence="1">2.7.11.1</ecNumber>
    </recommendedName>
</protein>
<keyword evidence="2" id="KW-0808">Transferase</keyword>
<dbReference type="GO" id="GO:0005524">
    <property type="term" value="F:ATP binding"/>
    <property type="evidence" value="ECO:0007669"/>
    <property type="project" value="UniProtKB-KW"/>
</dbReference>
<evidence type="ECO:0000313" key="8">
    <source>
        <dbReference type="Proteomes" id="UP001324427"/>
    </source>
</evidence>
<evidence type="ECO:0000256" key="4">
    <source>
        <dbReference type="ARBA" id="ARBA00022777"/>
    </source>
</evidence>
<name>A0AAV9JFR1_9PEZI</name>
<reference evidence="7 8" key="1">
    <citation type="submission" date="2021-11" db="EMBL/GenBank/DDBJ databases">
        <title>Black yeast isolated from Biological Soil Crust.</title>
        <authorList>
            <person name="Kurbessoian T."/>
        </authorList>
    </citation>
    <scope>NUCLEOTIDE SEQUENCE [LARGE SCALE GENOMIC DNA]</scope>
    <source>
        <strain evidence="7 8">CCFEE 5522</strain>
    </source>
</reference>
<dbReference type="PROSITE" id="PS50011">
    <property type="entry name" value="PROTEIN_KINASE_DOM"/>
    <property type="match status" value="1"/>
</dbReference>
<dbReference type="Proteomes" id="UP001324427">
    <property type="component" value="Unassembled WGS sequence"/>
</dbReference>
<keyword evidence="3" id="KW-0547">Nucleotide-binding</keyword>
<dbReference type="GO" id="GO:0004674">
    <property type="term" value="F:protein serine/threonine kinase activity"/>
    <property type="evidence" value="ECO:0007669"/>
    <property type="project" value="UniProtKB-EC"/>
</dbReference>
<evidence type="ECO:0000259" key="6">
    <source>
        <dbReference type="PROSITE" id="PS50011"/>
    </source>
</evidence>
<dbReference type="PANTHER" id="PTHR43671:SF13">
    <property type="entry name" value="SERINE_THREONINE-PROTEIN KINASE NEK2"/>
    <property type="match status" value="1"/>
</dbReference>
<dbReference type="InterPro" id="IPR008271">
    <property type="entry name" value="Ser/Thr_kinase_AS"/>
</dbReference>
<dbReference type="InterPro" id="IPR050660">
    <property type="entry name" value="NEK_Ser/Thr_kinase"/>
</dbReference>
<evidence type="ECO:0000256" key="2">
    <source>
        <dbReference type="ARBA" id="ARBA00022679"/>
    </source>
</evidence>
<evidence type="ECO:0000256" key="3">
    <source>
        <dbReference type="ARBA" id="ARBA00022741"/>
    </source>
</evidence>
<dbReference type="EMBL" id="JAVFHQ010000028">
    <property type="protein sequence ID" value="KAK4543946.1"/>
    <property type="molecule type" value="Genomic_DNA"/>
</dbReference>
<comment type="caution">
    <text evidence="7">The sequence shown here is derived from an EMBL/GenBank/DDBJ whole genome shotgun (WGS) entry which is preliminary data.</text>
</comment>
<evidence type="ECO:0000256" key="5">
    <source>
        <dbReference type="ARBA" id="ARBA00022840"/>
    </source>
</evidence>
<evidence type="ECO:0000256" key="1">
    <source>
        <dbReference type="ARBA" id="ARBA00012513"/>
    </source>
</evidence>
<dbReference type="InterPro" id="IPR011009">
    <property type="entry name" value="Kinase-like_dom_sf"/>
</dbReference>
<sequence length="379" mass="42656">MAARAFPKPDDLGKAAKDLGFGTQEGFDGHWNFLATIGEGKFGHAGLWVQYDAEARITNRTIIKEAYPKPAQWTNRREWYDMKGRLPKEVHIHRTLSRAPRAWAVAGFLGWSLSEERRMYRVYMPYYPHGDFGNLIWEHAKLEGARDENGEDVCPLIPASAIWCFFEALAAAACLMRDGALPGQQPPGDWEGEVVHMDIKPINVFLDTAHQDRWRTIPMAKLGDFGLAMYRNAPGIRNPDQMVGRGTVGYQAPEQVRQTGGEPYRFRVTSKSDVYSIGKSLLSLMDLQSGDRVQTYGYDDVPIPPRVRDFYPPGLVSLLEQCLEDEPTHRIVADDLLRAITDEVAVGLDGIDSTPLKFQSRSGNRPLRVKADIYEAFAK</sequence>
<gene>
    <name evidence="7" type="ORF">LTR36_004720</name>
</gene>
<accession>A0AAV9JFR1</accession>
<dbReference type="InterPro" id="IPR000719">
    <property type="entry name" value="Prot_kinase_dom"/>
</dbReference>
<organism evidence="7 8">
    <name type="scientific">Oleoguttula mirabilis</name>
    <dbReference type="NCBI Taxonomy" id="1507867"/>
    <lineage>
        <taxon>Eukaryota</taxon>
        <taxon>Fungi</taxon>
        <taxon>Dikarya</taxon>
        <taxon>Ascomycota</taxon>
        <taxon>Pezizomycotina</taxon>
        <taxon>Dothideomycetes</taxon>
        <taxon>Dothideomycetidae</taxon>
        <taxon>Mycosphaerellales</taxon>
        <taxon>Teratosphaeriaceae</taxon>
        <taxon>Oleoguttula</taxon>
    </lineage>
</organism>
<dbReference type="Pfam" id="PF00069">
    <property type="entry name" value="Pkinase"/>
    <property type="match status" value="1"/>
</dbReference>
<keyword evidence="4" id="KW-0418">Kinase</keyword>
<dbReference type="EC" id="2.7.11.1" evidence="1"/>
<dbReference type="SUPFAM" id="SSF56112">
    <property type="entry name" value="Protein kinase-like (PK-like)"/>
    <property type="match status" value="1"/>
</dbReference>
<dbReference type="PROSITE" id="PS00108">
    <property type="entry name" value="PROTEIN_KINASE_ST"/>
    <property type="match status" value="1"/>
</dbReference>
<dbReference type="AlphaFoldDB" id="A0AAV9JFR1"/>
<proteinExistence type="predicted"/>
<dbReference type="SMART" id="SM00220">
    <property type="entry name" value="S_TKc"/>
    <property type="match status" value="1"/>
</dbReference>
<dbReference type="Gene3D" id="1.10.510.10">
    <property type="entry name" value="Transferase(Phosphotransferase) domain 1"/>
    <property type="match status" value="1"/>
</dbReference>
<keyword evidence="5" id="KW-0067">ATP-binding</keyword>
<keyword evidence="8" id="KW-1185">Reference proteome</keyword>
<evidence type="ECO:0000313" key="7">
    <source>
        <dbReference type="EMBL" id="KAK4543946.1"/>
    </source>
</evidence>
<dbReference type="PANTHER" id="PTHR43671">
    <property type="entry name" value="SERINE/THREONINE-PROTEIN KINASE NEK"/>
    <property type="match status" value="1"/>
</dbReference>
<feature type="domain" description="Protein kinase" evidence="6">
    <location>
        <begin position="31"/>
        <end position="345"/>
    </location>
</feature>